<comment type="caution">
    <text evidence="3">The sequence shown here is derived from an EMBL/GenBank/DDBJ whole genome shotgun (WGS) entry which is preliminary data.</text>
</comment>
<feature type="domain" description="BD-FAE-like" evidence="2">
    <location>
        <begin position="57"/>
        <end position="162"/>
    </location>
</feature>
<dbReference type="Pfam" id="PF20434">
    <property type="entry name" value="BD-FAE"/>
    <property type="match status" value="1"/>
</dbReference>
<evidence type="ECO:0000313" key="4">
    <source>
        <dbReference type="Proteomes" id="UP000319931"/>
    </source>
</evidence>
<evidence type="ECO:0000313" key="3">
    <source>
        <dbReference type="EMBL" id="TPG46408.1"/>
    </source>
</evidence>
<dbReference type="EMBL" id="RCZC01000015">
    <property type="protein sequence ID" value="TPG46408.1"/>
    <property type="molecule type" value="Genomic_DNA"/>
</dbReference>
<sequence length="288" mass="30563">MQPASERSALAAMGDVLSPEVLAAVQALYRGEQDRLATAQPVTLADAAYGDDPRQTLDLYALGSADAPVPVMLWVHGGGFVRGEKRSPSHPFNAHAGRWAARHGMLGAVMNYRFAPEHRWPAGGEDVGAAIDWLRAHAAEHGGDPDRIVAVGTSAGAVHVATHLKLRGGDGSGGGLAGAVLLSGLYGFTPLDPRDELYYGTQDLYPARMPLDAVVATELPLLIAGAEYDPPRFQAELGKLLVARLARHGVLPRNYIASGHNHFSLAYHLGTTDTRLGDEILSFIGDRA</sequence>
<dbReference type="InterPro" id="IPR029058">
    <property type="entry name" value="AB_hydrolase_fold"/>
</dbReference>
<name>A0A502FAG5_9SPHN</name>
<dbReference type="GO" id="GO:0016787">
    <property type="term" value="F:hydrolase activity"/>
    <property type="evidence" value="ECO:0007669"/>
    <property type="project" value="UniProtKB-KW"/>
</dbReference>
<evidence type="ECO:0000256" key="1">
    <source>
        <dbReference type="ARBA" id="ARBA00022801"/>
    </source>
</evidence>
<keyword evidence="1 3" id="KW-0378">Hydrolase</keyword>
<dbReference type="SUPFAM" id="SSF53474">
    <property type="entry name" value="alpha/beta-Hydrolases"/>
    <property type="match status" value="1"/>
</dbReference>
<dbReference type="RefSeq" id="WP_140852734.1">
    <property type="nucleotide sequence ID" value="NZ_RCZC01000015.1"/>
</dbReference>
<dbReference type="InterPro" id="IPR049492">
    <property type="entry name" value="BD-FAE-like_dom"/>
</dbReference>
<dbReference type="PANTHER" id="PTHR48081:SF33">
    <property type="entry name" value="KYNURENINE FORMAMIDASE"/>
    <property type="match status" value="1"/>
</dbReference>
<dbReference type="PANTHER" id="PTHR48081">
    <property type="entry name" value="AB HYDROLASE SUPERFAMILY PROTEIN C4A8.06C"/>
    <property type="match status" value="1"/>
</dbReference>
<reference evidence="3 4" key="1">
    <citation type="journal article" date="2019" name="Environ. Microbiol.">
        <title>Species interactions and distinct microbial communities in high Arctic permafrost affected cryosols are associated with the CH4 and CO2 gas fluxes.</title>
        <authorList>
            <person name="Altshuler I."/>
            <person name="Hamel J."/>
            <person name="Turney S."/>
            <person name="Magnuson E."/>
            <person name="Levesque R."/>
            <person name="Greer C."/>
            <person name="Whyte L.G."/>
        </authorList>
    </citation>
    <scope>NUCLEOTIDE SEQUENCE [LARGE SCALE GENOMIC DNA]</scope>
    <source>
        <strain evidence="3 4">E6.1</strain>
    </source>
</reference>
<evidence type="ECO:0000259" key="2">
    <source>
        <dbReference type="Pfam" id="PF20434"/>
    </source>
</evidence>
<gene>
    <name evidence="3" type="ORF">EAH76_23630</name>
</gene>
<dbReference type="OrthoDB" id="9771666at2"/>
<organism evidence="3 4">
    <name type="scientific">Sphingomonas glacialis</name>
    <dbReference type="NCBI Taxonomy" id="658225"/>
    <lineage>
        <taxon>Bacteria</taxon>
        <taxon>Pseudomonadati</taxon>
        <taxon>Pseudomonadota</taxon>
        <taxon>Alphaproteobacteria</taxon>
        <taxon>Sphingomonadales</taxon>
        <taxon>Sphingomonadaceae</taxon>
        <taxon>Sphingomonas</taxon>
    </lineage>
</organism>
<dbReference type="InterPro" id="IPR050300">
    <property type="entry name" value="GDXG_lipolytic_enzyme"/>
</dbReference>
<keyword evidence="4" id="KW-1185">Reference proteome</keyword>
<protein>
    <submittedName>
        <fullName evidence="3">Alpha/beta hydrolase</fullName>
    </submittedName>
</protein>
<dbReference type="AlphaFoldDB" id="A0A502FAG5"/>
<dbReference type="Proteomes" id="UP000319931">
    <property type="component" value="Unassembled WGS sequence"/>
</dbReference>
<proteinExistence type="predicted"/>
<accession>A0A502FAG5</accession>
<dbReference type="Gene3D" id="3.40.50.1820">
    <property type="entry name" value="alpha/beta hydrolase"/>
    <property type="match status" value="1"/>
</dbReference>